<protein>
    <submittedName>
        <fullName evidence="2">Uncharacterized protein</fullName>
    </submittedName>
</protein>
<feature type="compositionally biased region" description="Acidic residues" evidence="1">
    <location>
        <begin position="114"/>
        <end position="147"/>
    </location>
</feature>
<sequence>MMNWCSCEDIRNLNVNRDTAIKEELTSEFIGLLEKIQSEKQNNEDQKPVSTKTSDTRPSSGKNYHGEDDRDHDENGRNKPSVLEEERTSKSNEDNNDEAKDEEVGGEVGAESADNNDEAEHEAETIDEVELESEDVDVDVDVAENETNEVYHSSGESKPNLPSKGICEICLERDPNTSKEAHHTGRHVRKR</sequence>
<feature type="region of interest" description="Disordered" evidence="1">
    <location>
        <begin position="37"/>
        <end position="191"/>
    </location>
</feature>
<evidence type="ECO:0000313" key="2">
    <source>
        <dbReference type="EMBL" id="CAE0439908.1"/>
    </source>
</evidence>
<reference evidence="2" key="1">
    <citation type="submission" date="2021-01" db="EMBL/GenBank/DDBJ databases">
        <authorList>
            <person name="Corre E."/>
            <person name="Pelletier E."/>
            <person name="Niang G."/>
            <person name="Scheremetjew M."/>
            <person name="Finn R."/>
            <person name="Kale V."/>
            <person name="Holt S."/>
            <person name="Cochrane G."/>
            <person name="Meng A."/>
            <person name="Brown T."/>
            <person name="Cohen L."/>
        </authorList>
    </citation>
    <scope>NUCLEOTIDE SEQUENCE</scope>
    <source>
        <strain evidence="2">GSBS06</strain>
    </source>
</reference>
<feature type="compositionally biased region" description="Basic and acidic residues" evidence="1">
    <location>
        <begin position="37"/>
        <end position="47"/>
    </location>
</feature>
<evidence type="ECO:0000256" key="1">
    <source>
        <dbReference type="SAM" id="MobiDB-lite"/>
    </source>
</evidence>
<feature type="compositionally biased region" description="Acidic residues" evidence="1">
    <location>
        <begin position="94"/>
        <end position="105"/>
    </location>
</feature>
<proteinExistence type="predicted"/>
<feature type="compositionally biased region" description="Polar residues" evidence="1">
    <location>
        <begin position="48"/>
        <end position="62"/>
    </location>
</feature>
<name>A0A7S3PHY8_9STRA</name>
<feature type="compositionally biased region" description="Basic and acidic residues" evidence="1">
    <location>
        <begin position="64"/>
        <end position="93"/>
    </location>
</feature>
<gene>
    <name evidence="2" type="ORF">ASTO00021_LOCUS10066</name>
</gene>
<dbReference type="AlphaFoldDB" id="A0A7S3PHY8"/>
<organism evidence="2">
    <name type="scientific">Aplanochytrium stocchinoi</name>
    <dbReference type="NCBI Taxonomy" id="215587"/>
    <lineage>
        <taxon>Eukaryota</taxon>
        <taxon>Sar</taxon>
        <taxon>Stramenopiles</taxon>
        <taxon>Bigyra</taxon>
        <taxon>Labyrinthulomycetes</taxon>
        <taxon>Thraustochytrida</taxon>
        <taxon>Thraustochytriidae</taxon>
        <taxon>Aplanochytrium</taxon>
    </lineage>
</organism>
<dbReference type="EMBL" id="HBIN01013335">
    <property type="protein sequence ID" value="CAE0439908.1"/>
    <property type="molecule type" value="Transcribed_RNA"/>
</dbReference>
<feature type="compositionally biased region" description="Basic and acidic residues" evidence="1">
    <location>
        <begin position="170"/>
        <end position="183"/>
    </location>
</feature>
<accession>A0A7S3PHY8</accession>